<proteinExistence type="predicted"/>
<dbReference type="PROSITE" id="PS51725">
    <property type="entry name" value="ABM"/>
    <property type="match status" value="1"/>
</dbReference>
<protein>
    <submittedName>
        <fullName evidence="2">Quinol monooxygenase</fullName>
        <ecNumber evidence="2">1.-.-.-</ecNumber>
    </submittedName>
</protein>
<dbReference type="EC" id="1.-.-.-" evidence="2"/>
<dbReference type="Gene3D" id="3.30.70.100">
    <property type="match status" value="1"/>
</dbReference>
<dbReference type="EMBL" id="JBHSRD010000003">
    <property type="protein sequence ID" value="MFC6006997.1"/>
    <property type="molecule type" value="Genomic_DNA"/>
</dbReference>
<evidence type="ECO:0000313" key="2">
    <source>
        <dbReference type="EMBL" id="MFC6006997.1"/>
    </source>
</evidence>
<sequence>MPDSAPVTGDPGGDVSGLSRLLDERANASAAVRDESGCLGFDIVELAGDDGRFLLYERYADEAAFVDHQLRPHFATWSEVAPTLLVGDRQRLTGEVVTSLADAHPSPTPPDV</sequence>
<organism evidence="2 3">
    <name type="scientific">Angustibacter luteus</name>
    <dbReference type="NCBI Taxonomy" id="658456"/>
    <lineage>
        <taxon>Bacteria</taxon>
        <taxon>Bacillati</taxon>
        <taxon>Actinomycetota</taxon>
        <taxon>Actinomycetes</taxon>
        <taxon>Kineosporiales</taxon>
        <taxon>Kineosporiaceae</taxon>
    </lineage>
</organism>
<feature type="domain" description="ABM" evidence="1">
    <location>
        <begin position="1"/>
        <end position="96"/>
    </location>
</feature>
<accession>A0ABW1JDK3</accession>
<keyword evidence="2" id="KW-0503">Monooxygenase</keyword>
<reference evidence="3" key="1">
    <citation type="journal article" date="2019" name="Int. J. Syst. Evol. Microbiol.">
        <title>The Global Catalogue of Microorganisms (GCM) 10K type strain sequencing project: providing services to taxonomists for standard genome sequencing and annotation.</title>
        <authorList>
            <consortium name="The Broad Institute Genomics Platform"/>
            <consortium name="The Broad Institute Genome Sequencing Center for Infectious Disease"/>
            <person name="Wu L."/>
            <person name="Ma J."/>
        </authorList>
    </citation>
    <scope>NUCLEOTIDE SEQUENCE [LARGE SCALE GENOMIC DNA]</scope>
    <source>
        <strain evidence="3">KACC 14249</strain>
    </source>
</reference>
<gene>
    <name evidence="2" type="ORF">ACFQDO_07620</name>
</gene>
<dbReference type="SUPFAM" id="SSF54909">
    <property type="entry name" value="Dimeric alpha+beta barrel"/>
    <property type="match status" value="1"/>
</dbReference>
<keyword evidence="3" id="KW-1185">Reference proteome</keyword>
<dbReference type="Proteomes" id="UP001596189">
    <property type="component" value="Unassembled WGS sequence"/>
</dbReference>
<dbReference type="RefSeq" id="WP_345718459.1">
    <property type="nucleotide sequence ID" value="NZ_BAABFP010000008.1"/>
</dbReference>
<evidence type="ECO:0000313" key="3">
    <source>
        <dbReference type="Proteomes" id="UP001596189"/>
    </source>
</evidence>
<comment type="caution">
    <text evidence="2">The sequence shown here is derived from an EMBL/GenBank/DDBJ whole genome shotgun (WGS) entry which is preliminary data.</text>
</comment>
<dbReference type="InterPro" id="IPR007138">
    <property type="entry name" value="ABM_dom"/>
</dbReference>
<name>A0ABW1JDK3_9ACTN</name>
<evidence type="ECO:0000259" key="1">
    <source>
        <dbReference type="PROSITE" id="PS51725"/>
    </source>
</evidence>
<keyword evidence="2" id="KW-0560">Oxidoreductase</keyword>
<dbReference type="Pfam" id="PF03992">
    <property type="entry name" value="ABM"/>
    <property type="match status" value="1"/>
</dbReference>
<dbReference type="GO" id="GO:0004497">
    <property type="term" value="F:monooxygenase activity"/>
    <property type="evidence" value="ECO:0007669"/>
    <property type="project" value="UniProtKB-KW"/>
</dbReference>
<dbReference type="InterPro" id="IPR011008">
    <property type="entry name" value="Dimeric_a/b-barrel"/>
</dbReference>